<evidence type="ECO:0000313" key="11">
    <source>
        <dbReference type="EMBL" id="KAL3385978.1"/>
    </source>
</evidence>
<evidence type="ECO:0000256" key="6">
    <source>
        <dbReference type="ARBA" id="ARBA00030452"/>
    </source>
</evidence>
<evidence type="ECO:0000259" key="8">
    <source>
        <dbReference type="Pfam" id="PF09743"/>
    </source>
</evidence>
<dbReference type="Pfam" id="PF25870">
    <property type="entry name" value="WHD_UFL1_5th"/>
    <property type="match status" value="1"/>
</dbReference>
<evidence type="ECO:0000313" key="12">
    <source>
        <dbReference type="Proteomes" id="UP001627154"/>
    </source>
</evidence>
<name>A0ABD2VZB1_9HYME</name>
<comment type="caution">
    <text evidence="11">The sequence shown here is derived from an EMBL/GenBank/DDBJ whole genome shotgun (WGS) entry which is preliminary data.</text>
</comment>
<feature type="compositionally biased region" description="Basic and acidic residues" evidence="7">
    <location>
        <begin position="408"/>
        <end position="417"/>
    </location>
</feature>
<dbReference type="PANTHER" id="PTHR31057">
    <property type="entry name" value="E3 UFM1-PROTEIN LIGASE 1"/>
    <property type="match status" value="1"/>
</dbReference>
<reference evidence="11 12" key="1">
    <citation type="journal article" date="2024" name="bioRxiv">
        <title>A reference genome for Trichogramma kaykai: A tiny desert-dwelling parasitoid wasp with competing sex-ratio distorters.</title>
        <authorList>
            <person name="Culotta J."/>
            <person name="Lindsey A.R."/>
        </authorList>
    </citation>
    <scope>NUCLEOTIDE SEQUENCE [LARGE SCALE GENOMIC DNA]</scope>
    <source>
        <strain evidence="11 12">KSX58</strain>
    </source>
</reference>
<protein>
    <recommendedName>
        <fullName evidence="3">E3 UFM1-protein ligase 1 homolog</fullName>
    </recommendedName>
    <alternativeName>
        <fullName evidence="6">E3 UFM1-protein transferase 1 homolog</fullName>
    </alternativeName>
</protein>
<dbReference type="InterPro" id="IPR018611">
    <property type="entry name" value="Ufl1"/>
</dbReference>
<keyword evidence="12" id="KW-1185">Reference proteome</keyword>
<evidence type="ECO:0000256" key="2">
    <source>
        <dbReference type="ARBA" id="ARBA00010789"/>
    </source>
</evidence>
<evidence type="ECO:0000256" key="4">
    <source>
        <dbReference type="ARBA" id="ARBA00022679"/>
    </source>
</evidence>
<dbReference type="Pfam" id="PF25041">
    <property type="entry name" value="UFL1_C"/>
    <property type="match status" value="1"/>
</dbReference>
<proteinExistence type="inferred from homology"/>
<evidence type="ECO:0000256" key="1">
    <source>
        <dbReference type="ARBA" id="ARBA00003950"/>
    </source>
</evidence>
<keyword evidence="5" id="KW-0833">Ubl conjugation pathway</keyword>
<dbReference type="AlphaFoldDB" id="A0ABD2VZB1"/>
<feature type="domain" description="E3 UFM1-protein ligase 1-like" evidence="9">
    <location>
        <begin position="527"/>
        <end position="640"/>
    </location>
</feature>
<feature type="region of interest" description="Disordered" evidence="7">
    <location>
        <begin position="408"/>
        <end position="462"/>
    </location>
</feature>
<feature type="domain" description="E3 UFM1-protein ligase 1-like N-terminal" evidence="8">
    <location>
        <begin position="8"/>
        <end position="285"/>
    </location>
</feature>
<organism evidence="11 12">
    <name type="scientific">Trichogramma kaykai</name>
    <dbReference type="NCBI Taxonomy" id="54128"/>
    <lineage>
        <taxon>Eukaryota</taxon>
        <taxon>Metazoa</taxon>
        <taxon>Ecdysozoa</taxon>
        <taxon>Arthropoda</taxon>
        <taxon>Hexapoda</taxon>
        <taxon>Insecta</taxon>
        <taxon>Pterygota</taxon>
        <taxon>Neoptera</taxon>
        <taxon>Endopterygota</taxon>
        <taxon>Hymenoptera</taxon>
        <taxon>Apocrita</taxon>
        <taxon>Proctotrupomorpha</taxon>
        <taxon>Chalcidoidea</taxon>
        <taxon>Trichogrammatidae</taxon>
        <taxon>Trichogramma</taxon>
    </lineage>
</organism>
<comment type="function">
    <text evidence="1">E3 UFM1-protein ligase that mediates ufmylation of target proteins.</text>
</comment>
<evidence type="ECO:0000256" key="5">
    <source>
        <dbReference type="ARBA" id="ARBA00022786"/>
    </source>
</evidence>
<dbReference type="InterPro" id="IPR056580">
    <property type="entry name" value="Ufl1_dom"/>
</dbReference>
<dbReference type="GO" id="GO:0016740">
    <property type="term" value="F:transferase activity"/>
    <property type="evidence" value="ECO:0007669"/>
    <property type="project" value="UniProtKB-KW"/>
</dbReference>
<dbReference type="Pfam" id="PF09743">
    <property type="entry name" value="E3_UFM1_ligase"/>
    <property type="match status" value="1"/>
</dbReference>
<evidence type="ECO:0000256" key="7">
    <source>
        <dbReference type="SAM" id="MobiDB-lite"/>
    </source>
</evidence>
<sequence length="765" mass="86371">MTTADWDEVKRLAADFQKAQLSNALQKLSERNCVEIIMKLTEDKLLNVIFTNDGKEYVTPQHLAQEIKDELFVHGGRIDLAQLAKILNVDLSQISKASAEIEKHDRGIKILLGQLIDKTYINKISEEINDKLNQNGFINVVDLTLHYDLPADFIQSTIEKELGKIIFGKQDSQDPKIIYNQEYIARNEAKIRGALSALTRPTPISAILGQCAVPERIFFSIMENLQDKKQIPGVVSGKQGSNSIYVPTIYSKGQSEWVDSFYRQNGYLEYDAMSRLGISDPKNFVKRHFPDENLIYLDSVAVGLIIIDQVNANIEEVVATGSFTDIYSLLPSVFSPCDAELLLKESSSRMKSFIHIFSSTMIVSDAYLQKIQKNLEVLCDNKAKEAVESGKWLQSVVENKIKSKTMDIIDTKADRKSERRKKATGGKTGGGSQGRETKTKSTKKKYQQNKHQNIESDDENPEKVNSKFDLINIDDLKIELSKDENLRDMEELIDELAIHFLKGLNKTAASIAEQLSQKHKTTNLSGVEEKLNSFVTTIRVYERGIKCLEKSIQEPMVKYLLKTLGVDFVTEIFKLSAQQNVIQCPPNLSTEVRHKMLLELPKDVRDPLSELHKVVGGNSVENFINSVEPAMAACCLVLKKYDKKKDRAIVVGHREAMLEQLNCTQDPALALHLTTAILYIATTQNALHMSGRHVSTILTFLRPLLIEATGVTLFKYHDLVLQFLSSSDQDVKRSLQNELEENLAQIKIIANDYKKQIKDDKVQDF</sequence>
<accession>A0ABD2VZB1</accession>
<evidence type="ECO:0000259" key="10">
    <source>
        <dbReference type="Pfam" id="PF25041"/>
    </source>
</evidence>
<comment type="similarity">
    <text evidence="2">Belongs to the UFL1 family.</text>
</comment>
<gene>
    <name evidence="11" type="ORF">TKK_018495</name>
</gene>
<dbReference type="InterPro" id="IPR056761">
    <property type="entry name" value="Ufl1-like_C"/>
</dbReference>
<dbReference type="EMBL" id="JBJJXI010000149">
    <property type="protein sequence ID" value="KAL3385978.1"/>
    <property type="molecule type" value="Genomic_DNA"/>
</dbReference>
<evidence type="ECO:0000256" key="3">
    <source>
        <dbReference type="ARBA" id="ARBA00014160"/>
    </source>
</evidence>
<feature type="domain" description="E3 UFM1-protein ligase-like C-terminal" evidence="10">
    <location>
        <begin position="647"/>
        <end position="747"/>
    </location>
</feature>
<dbReference type="Proteomes" id="UP001627154">
    <property type="component" value="Unassembled WGS sequence"/>
</dbReference>
<keyword evidence="4" id="KW-0808">Transferase</keyword>
<dbReference type="Pfam" id="PF23659">
    <property type="entry name" value="UFL1"/>
    <property type="match status" value="1"/>
</dbReference>
<dbReference type="PANTHER" id="PTHR31057:SF0">
    <property type="entry name" value="E3 UFM1-PROTEIN LIGASE 1"/>
    <property type="match status" value="1"/>
</dbReference>
<evidence type="ECO:0000259" key="9">
    <source>
        <dbReference type="Pfam" id="PF23659"/>
    </source>
</evidence>
<dbReference type="InterPro" id="IPR056579">
    <property type="entry name" value="Ufl1_N"/>
</dbReference>